<evidence type="ECO:0000313" key="1">
    <source>
        <dbReference type="EMBL" id="KGT92489.1"/>
    </source>
</evidence>
<dbReference type="AlphaFoldDB" id="A0A0A3Z456"/>
<dbReference type="CDD" id="cd12808">
    <property type="entry name" value="Esterase_713_like-1"/>
    <property type="match status" value="1"/>
</dbReference>
<sequence length="333" mass="37067">MASQADNALTLQTFGSFYLAGQPRVQTSLPTREVVLAPGGVPVTINPNGTQWLGQMYVQYFFPVQSVDAPPLSFWHGGSMTGAMWEQTPDGRAGWMQWFLRRGWRVYNADAVERGRSGWSPDAPPFAEAPILRTAEDCFTQFRIGSPVSQVTPQALSQAAYPDCQFPLEHFGDFMCQVVPRWTKTDQLMLEAWCELLERTGPVTIVAHSQGAVFALRAAARCPNKVAAIVAIEPAQAAELRDIAALSAIPVLVIYGDNLELDKRWPQIRQRTDVFFHQLQQQGGDVTLVDLPQHGINGNSHLLMMERNSDAIAQLINDWLLQKCQHNPQRVSL</sequence>
<keyword evidence="2" id="KW-1185">Reference proteome</keyword>
<comment type="caution">
    <text evidence="1">The sequence shown here is derived from an EMBL/GenBank/DDBJ whole genome shotgun (WGS) entry which is preliminary data.</text>
</comment>
<dbReference type="PANTHER" id="PTHR43194:SF5">
    <property type="entry name" value="PIMELOYL-[ACYL-CARRIER PROTEIN] METHYL ESTER ESTERASE"/>
    <property type="match status" value="1"/>
</dbReference>
<evidence type="ECO:0000313" key="2">
    <source>
        <dbReference type="Proteomes" id="UP000030351"/>
    </source>
</evidence>
<reference evidence="1 2" key="1">
    <citation type="submission" date="2014-10" db="EMBL/GenBank/DDBJ databases">
        <title>Genome sequence of Erwinia typographi M043b.</title>
        <authorList>
            <person name="Chan K.-G."/>
            <person name="Tan W.-S."/>
        </authorList>
    </citation>
    <scope>NUCLEOTIDE SEQUENCE [LARGE SCALE GENOMIC DNA]</scope>
    <source>
        <strain evidence="1 2">M043b</strain>
    </source>
</reference>
<dbReference type="EMBL" id="JRUQ01000040">
    <property type="protein sequence ID" value="KGT92489.1"/>
    <property type="molecule type" value="Genomic_DNA"/>
</dbReference>
<gene>
    <name evidence="1" type="ORF">NG99_13930</name>
</gene>
<dbReference type="InterPro" id="IPR029058">
    <property type="entry name" value="AB_hydrolase_fold"/>
</dbReference>
<dbReference type="InterPro" id="IPR050228">
    <property type="entry name" value="Carboxylesterase_BioH"/>
</dbReference>
<name>A0A0A3Z456_9GAMM</name>
<dbReference type="Gene3D" id="3.40.50.1820">
    <property type="entry name" value="alpha/beta hydrolase"/>
    <property type="match status" value="1"/>
</dbReference>
<dbReference type="Proteomes" id="UP000030351">
    <property type="component" value="Unassembled WGS sequence"/>
</dbReference>
<accession>A0A0A3Z456</accession>
<organism evidence="1 2">
    <name type="scientific">Erwinia typographi</name>
    <dbReference type="NCBI Taxonomy" id="371042"/>
    <lineage>
        <taxon>Bacteria</taxon>
        <taxon>Pseudomonadati</taxon>
        <taxon>Pseudomonadota</taxon>
        <taxon>Gammaproteobacteria</taxon>
        <taxon>Enterobacterales</taxon>
        <taxon>Erwiniaceae</taxon>
        <taxon>Erwinia</taxon>
    </lineage>
</organism>
<dbReference type="PANTHER" id="PTHR43194">
    <property type="entry name" value="HYDROLASE ALPHA/BETA FOLD FAMILY"/>
    <property type="match status" value="1"/>
</dbReference>
<protein>
    <submittedName>
        <fullName evidence="1">Uncharacterized protein</fullName>
    </submittedName>
</protein>
<dbReference type="STRING" id="371042.NG99_13930"/>
<dbReference type="OrthoDB" id="7820973at2"/>
<proteinExistence type="predicted"/>
<dbReference type="RefSeq" id="WP_034893875.1">
    <property type="nucleotide sequence ID" value="NZ_JRUQ01000040.1"/>
</dbReference>
<dbReference type="SUPFAM" id="SSF53474">
    <property type="entry name" value="alpha/beta-Hydrolases"/>
    <property type="match status" value="1"/>
</dbReference>
<dbReference type="eggNOG" id="COG0400">
    <property type="taxonomic scope" value="Bacteria"/>
</dbReference>